<name>A0AA94F3I3_9FLAO</name>
<protein>
    <submittedName>
        <fullName evidence="1">Uncharacterized protein</fullName>
    </submittedName>
</protein>
<reference evidence="1" key="1">
    <citation type="submission" date="2018-12" db="EMBL/GenBank/DDBJ databases">
        <title>Draft genome sequence of Flaovobacterium columnare BGFS27 isolated from channel catfish in Alabama.</title>
        <authorList>
            <person name="Cai W."/>
            <person name="Arias C."/>
        </authorList>
    </citation>
    <scope>NUCLEOTIDE SEQUENCE [LARGE SCALE GENOMIC DNA]</scope>
    <source>
        <strain evidence="1">BGFS27</strain>
    </source>
</reference>
<dbReference type="RefSeq" id="WP_127822231.1">
    <property type="nucleotide sequence ID" value="NZ_RWGX02000012.1"/>
</dbReference>
<dbReference type="AlphaFoldDB" id="A0AA94F3I3"/>
<accession>A0AA94F3I3</accession>
<dbReference type="EMBL" id="RWGX01000004">
    <property type="protein sequence ID" value="RVU88577.1"/>
    <property type="molecule type" value="Genomic_DNA"/>
</dbReference>
<proteinExistence type="predicted"/>
<sequence>MATFSLPHRYITLKRRQGFVRKKIDIKKPTHTTSNIEIKKPKVLRQSTTQGVKKKRKEYLEAFQKP</sequence>
<gene>
    <name evidence="1" type="ORF">EJB19_10515</name>
</gene>
<organism evidence="1">
    <name type="scientific">Flavobacterium columnare</name>
    <dbReference type="NCBI Taxonomy" id="996"/>
    <lineage>
        <taxon>Bacteria</taxon>
        <taxon>Pseudomonadati</taxon>
        <taxon>Bacteroidota</taxon>
        <taxon>Flavobacteriia</taxon>
        <taxon>Flavobacteriales</taxon>
        <taxon>Flavobacteriaceae</taxon>
        <taxon>Flavobacterium</taxon>
    </lineage>
</organism>
<comment type="caution">
    <text evidence="1">The sequence shown here is derived from an EMBL/GenBank/DDBJ whole genome shotgun (WGS) entry which is preliminary data.</text>
</comment>
<evidence type="ECO:0000313" key="1">
    <source>
        <dbReference type="EMBL" id="RVU88577.1"/>
    </source>
</evidence>